<dbReference type="KEGG" id="stcm:SCMC78_58120"/>
<gene>
    <name evidence="2" type="ORF">SCMC78_58120</name>
</gene>
<reference evidence="2" key="1">
    <citation type="submission" date="2024-07" db="EMBL/GenBank/DDBJ databases">
        <title>Complete genome sequences of cellulolytic bacteria, Kitasatospora sp. CMC57 and Streptomyces sp. CMC78, isolated from Japanese agricultural soil.</title>
        <authorList>
            <person name="Hashimoto T."/>
            <person name="Ito M."/>
            <person name="Iwamoto M."/>
            <person name="Fukahori D."/>
            <person name="Shoda T."/>
            <person name="Sakoda M."/>
            <person name="Morohoshi T."/>
            <person name="Mitsuboshi M."/>
            <person name="Nishizawa T."/>
        </authorList>
    </citation>
    <scope>NUCLEOTIDE SEQUENCE</scope>
    <source>
        <strain evidence="2">CMC78</strain>
    </source>
</reference>
<name>A0AB33KW48_9ACTN</name>
<accession>A0AB33KW48</accession>
<proteinExistence type="predicted"/>
<evidence type="ECO:0000256" key="1">
    <source>
        <dbReference type="SAM" id="MobiDB-lite"/>
    </source>
</evidence>
<sequence>MRYSVTSSGDRPWIPRPPIKGAGVREERKLKLKLVVKARYQWRFDSSLRHGPE</sequence>
<evidence type="ECO:0000313" key="2">
    <source>
        <dbReference type="EMBL" id="BFP56005.1"/>
    </source>
</evidence>
<dbReference type="EMBL" id="AP035884">
    <property type="protein sequence ID" value="BFP56005.1"/>
    <property type="molecule type" value="Genomic_DNA"/>
</dbReference>
<dbReference type="AlphaFoldDB" id="A0AB33KW48"/>
<feature type="region of interest" description="Disordered" evidence="1">
    <location>
        <begin position="1"/>
        <end position="20"/>
    </location>
</feature>
<organism evidence="2">
    <name type="scientific">Streptomyces sp. CMC78</name>
    <dbReference type="NCBI Taxonomy" id="3231512"/>
    <lineage>
        <taxon>Bacteria</taxon>
        <taxon>Bacillati</taxon>
        <taxon>Actinomycetota</taxon>
        <taxon>Actinomycetes</taxon>
        <taxon>Kitasatosporales</taxon>
        <taxon>Streptomycetaceae</taxon>
        <taxon>Streptomyces</taxon>
    </lineage>
</organism>
<evidence type="ECO:0008006" key="3">
    <source>
        <dbReference type="Google" id="ProtNLM"/>
    </source>
</evidence>
<protein>
    <recommendedName>
        <fullName evidence="3">Transposase</fullName>
    </recommendedName>
</protein>